<dbReference type="PANTHER" id="PTHR15074:SF0">
    <property type="entry name" value="METHYL-CPG-BINDING DOMAIN PROTEIN 4-LIKE PROTEIN"/>
    <property type="match status" value="1"/>
</dbReference>
<dbReference type="PANTHER" id="PTHR15074">
    <property type="entry name" value="METHYL-CPG-BINDING PROTEIN"/>
    <property type="match status" value="1"/>
</dbReference>
<dbReference type="Proteomes" id="UP000316270">
    <property type="component" value="Chromosome 1"/>
</dbReference>
<evidence type="ECO:0000259" key="4">
    <source>
        <dbReference type="PROSITE" id="PS50048"/>
    </source>
</evidence>
<feature type="region of interest" description="Disordered" evidence="3">
    <location>
        <begin position="317"/>
        <end position="572"/>
    </location>
</feature>
<dbReference type="GO" id="GO:0000981">
    <property type="term" value="F:DNA-binding transcription factor activity, RNA polymerase II-specific"/>
    <property type="evidence" value="ECO:0007669"/>
    <property type="project" value="InterPro"/>
</dbReference>
<dbReference type="OrthoDB" id="10265068at2759"/>
<keyword evidence="6" id="KW-1185">Reference proteome</keyword>
<dbReference type="EMBL" id="CP042185">
    <property type="protein sequence ID" value="QDS67628.1"/>
    <property type="molecule type" value="Genomic_DNA"/>
</dbReference>
<feature type="region of interest" description="Disordered" evidence="3">
    <location>
        <begin position="1423"/>
        <end position="1442"/>
    </location>
</feature>
<organism evidence="5 6">
    <name type="scientific">Venturia effusa</name>
    <dbReference type="NCBI Taxonomy" id="50376"/>
    <lineage>
        <taxon>Eukaryota</taxon>
        <taxon>Fungi</taxon>
        <taxon>Dikarya</taxon>
        <taxon>Ascomycota</taxon>
        <taxon>Pezizomycotina</taxon>
        <taxon>Dothideomycetes</taxon>
        <taxon>Pleosporomycetidae</taxon>
        <taxon>Venturiales</taxon>
        <taxon>Venturiaceae</taxon>
        <taxon>Venturia</taxon>
    </lineage>
</organism>
<dbReference type="Gene3D" id="1.10.340.30">
    <property type="entry name" value="Hypothetical protein, domain 2"/>
    <property type="match status" value="1"/>
</dbReference>
<reference evidence="5 6" key="1">
    <citation type="submission" date="2019-07" db="EMBL/GenBank/DDBJ databases">
        <title>Finished genome of Venturia effusa.</title>
        <authorList>
            <person name="Young C.A."/>
            <person name="Cox M.P."/>
            <person name="Ganley A.R.D."/>
            <person name="David W.J."/>
        </authorList>
    </citation>
    <scope>NUCLEOTIDE SEQUENCE [LARGE SCALE GENOMIC DNA]</scope>
    <source>
        <strain evidence="6">albino</strain>
    </source>
</reference>
<feature type="compositionally biased region" description="Basic and acidic residues" evidence="3">
    <location>
        <begin position="714"/>
        <end position="728"/>
    </location>
</feature>
<dbReference type="SUPFAM" id="SSF48150">
    <property type="entry name" value="DNA-glycosylase"/>
    <property type="match status" value="1"/>
</dbReference>
<feature type="compositionally biased region" description="Polar residues" evidence="3">
    <location>
        <begin position="1330"/>
        <end position="1340"/>
    </location>
</feature>
<protein>
    <recommendedName>
        <fullName evidence="4">Zn(2)-C6 fungal-type domain-containing protein</fullName>
    </recommendedName>
</protein>
<gene>
    <name evidence="5" type="ORF">FKW77_004344</name>
</gene>
<dbReference type="InterPro" id="IPR036864">
    <property type="entry name" value="Zn2-C6_fun-type_DNA-bd_sf"/>
</dbReference>
<dbReference type="GO" id="GO:0003824">
    <property type="term" value="F:catalytic activity"/>
    <property type="evidence" value="ECO:0007669"/>
    <property type="project" value="InterPro"/>
</dbReference>
<dbReference type="STRING" id="50376.A0A517KW67"/>
<feature type="compositionally biased region" description="Polar residues" evidence="3">
    <location>
        <begin position="932"/>
        <end position="948"/>
    </location>
</feature>
<feature type="compositionally biased region" description="Basic and acidic residues" evidence="3">
    <location>
        <begin position="1194"/>
        <end position="1208"/>
    </location>
</feature>
<feature type="compositionally biased region" description="Polar residues" evidence="3">
    <location>
        <begin position="743"/>
        <end position="756"/>
    </location>
</feature>
<feature type="compositionally biased region" description="Basic and acidic residues" evidence="3">
    <location>
        <begin position="1423"/>
        <end position="1435"/>
    </location>
</feature>
<feature type="compositionally biased region" description="Acidic residues" evidence="3">
    <location>
        <begin position="1112"/>
        <end position="1123"/>
    </location>
</feature>
<feature type="compositionally biased region" description="Basic and acidic residues" evidence="3">
    <location>
        <begin position="369"/>
        <end position="386"/>
    </location>
</feature>
<feature type="compositionally biased region" description="Basic and acidic residues" evidence="3">
    <location>
        <begin position="610"/>
        <end position="642"/>
    </location>
</feature>
<feature type="domain" description="Zn(2)-C6 fungal-type" evidence="4">
    <location>
        <begin position="778"/>
        <end position="808"/>
    </location>
</feature>
<name>A0A517KW67_9PEZI</name>
<feature type="compositionally biased region" description="Basic and acidic residues" evidence="3">
    <location>
        <begin position="532"/>
        <end position="543"/>
    </location>
</feature>
<feature type="region of interest" description="Disordered" evidence="3">
    <location>
        <begin position="1768"/>
        <end position="1787"/>
    </location>
</feature>
<evidence type="ECO:0000313" key="5">
    <source>
        <dbReference type="EMBL" id="QDS67628.1"/>
    </source>
</evidence>
<dbReference type="Pfam" id="PF00730">
    <property type="entry name" value="HhH-GPD"/>
    <property type="match status" value="1"/>
</dbReference>
<evidence type="ECO:0000256" key="2">
    <source>
        <dbReference type="ARBA" id="ARBA00023242"/>
    </source>
</evidence>
<feature type="compositionally biased region" description="Basic residues" evidence="3">
    <location>
        <begin position="1708"/>
        <end position="1722"/>
    </location>
</feature>
<feature type="compositionally biased region" description="Low complexity" evidence="3">
    <location>
        <begin position="196"/>
        <end position="223"/>
    </location>
</feature>
<accession>A0A517KW67</accession>
<comment type="subcellular location">
    <subcellularLocation>
        <location evidence="1">Nucleus</location>
    </subcellularLocation>
</comment>
<dbReference type="InterPro" id="IPR001138">
    <property type="entry name" value="Zn2Cys6_DnaBD"/>
</dbReference>
<feature type="compositionally biased region" description="Basic and acidic residues" evidence="3">
    <location>
        <begin position="892"/>
        <end position="907"/>
    </location>
</feature>
<dbReference type="SUPFAM" id="SSF57701">
    <property type="entry name" value="Zn2/Cys6 DNA-binding domain"/>
    <property type="match status" value="2"/>
</dbReference>
<dbReference type="InterPro" id="IPR045138">
    <property type="entry name" value="MeCP2/MBD4"/>
</dbReference>
<evidence type="ECO:0000313" key="6">
    <source>
        <dbReference type="Proteomes" id="UP000316270"/>
    </source>
</evidence>
<dbReference type="GO" id="GO:0006285">
    <property type="term" value="P:base-excision repair, AP site formation"/>
    <property type="evidence" value="ECO:0007669"/>
    <property type="project" value="UniProtKB-ARBA"/>
</dbReference>
<dbReference type="GO" id="GO:0003677">
    <property type="term" value="F:DNA binding"/>
    <property type="evidence" value="ECO:0007669"/>
    <property type="project" value="InterPro"/>
</dbReference>
<feature type="compositionally biased region" description="Acidic residues" evidence="3">
    <location>
        <begin position="1022"/>
        <end position="1035"/>
    </location>
</feature>
<dbReference type="CDD" id="cd00067">
    <property type="entry name" value="GAL4"/>
    <property type="match status" value="2"/>
</dbReference>
<feature type="region of interest" description="Disordered" evidence="3">
    <location>
        <begin position="175"/>
        <end position="239"/>
    </location>
</feature>
<dbReference type="PROSITE" id="PS50048">
    <property type="entry name" value="ZN2_CY6_FUNGAL_2"/>
    <property type="match status" value="2"/>
</dbReference>
<feature type="region of interest" description="Disordered" evidence="3">
    <location>
        <begin position="1701"/>
        <end position="1731"/>
    </location>
</feature>
<feature type="compositionally biased region" description="Acidic residues" evidence="3">
    <location>
        <begin position="914"/>
        <end position="925"/>
    </location>
</feature>
<dbReference type="Pfam" id="PF00172">
    <property type="entry name" value="Zn_clus"/>
    <property type="match status" value="2"/>
</dbReference>
<dbReference type="SMART" id="SM00478">
    <property type="entry name" value="ENDO3c"/>
    <property type="match status" value="1"/>
</dbReference>
<dbReference type="GO" id="GO:0008270">
    <property type="term" value="F:zinc ion binding"/>
    <property type="evidence" value="ECO:0007669"/>
    <property type="project" value="InterPro"/>
</dbReference>
<sequence>MTQSWLPRDPILDRDLIERLFAWHGTPPENQEACRNDFLQVDRNALQDVIQPLVNVLPQVSGKGGTSLQAKAERALLVPTDLDLMWEAFGAQTKVERKDFRRCIETAPPDVFIGLLQHCAKLGDMSPLHFRTMNIEQARQFWAKDSWKSIDNGLGRFLASIRKGGKPTRAAATIESNIQPTQKAPATLRKKKSKPKLPSSLPSPLLSPSVMPSSPPILISNPPDTRAPTIPTPQTEDDRVSEDAFARAAGNVTAVKRKRLISTEGTPNTLRKGIEDEALARAMGHATARKSKPTPSTKETPGIALSKTKKFVGAVENTTSGKKHRVQSIEGTPSTGQKSFVDEVFARAMDSAAGKRKRAPSSEETPDFAPKDIHNPKRQRLTKDASSKSSRPSLGVPQVETRISGPVPVPSREMQKLPHNPQQLSKQPIPRKCTPPKETLTKKEATGHGRPPGLRELPGSKELPYAKRPKAVKSLIVEKPPKTTLESEGSRLGKPSNRERLSAHEVSKQLEEASVRPRRQDDTKGNKRRRSKATEADLADSKNPRAHKRGRTEEEIYWREKKQRDMVVDERDTIEYWREVEAKYLEEEKLRDSEQSEQPEPVLPPPGSQEVHRRELDKILIQRRLAEEQRSQQRSQQKDASQRRKSQTGTQDSERKRRKQSKNQQRKRRREAQAALARLQNRSPSPVKRWRDATGTVSPPPIREVDRPAQANEHSPHMQDEGMVDSRRQNMSSSDSHIHNESEIATSNAVEESSSVAQHNNALAIPAGPSTPSVRAPACKACRLKHRACDRVHPDCGECLKHEVRCVWDRDTEVSVQKPKGSSHKKKPKSLVPEPKACRTCNVKHRRCDRIGPICGECSKSGRECVWAADAAVSNALGLVEATVPVEEPEQMEQKNDDEPERDEVPEHIGQPGQDEELEHEESPEERDMRQIASQLTTTQDEPASSTLLALASPPARKSQRFSQTITLTLPPAHIEPVAPTPENVYTSSQASILERSKANIIARMKSNMACSQASTASKDPGEEEDGEEDGEESEKENVQSENTPPVERRVMVAVEVPPATFFGRLDSENHEANKTTPPNADTGEAGTNQYKDEEEGNNLEEPAKSVAAGIADDEDTGEDDASDVAREDSEDLILHDISGYDSADAEDEDLRDSEEEEDDVETSTHRYGRARGASQGFVDDMASEDSDEEEEERESHGSDEETEHANEEGEEEVETPAINWGESSDDEDDEFIPGVRHVVAQNVTAPHASSELINLVAKPIIPAQTQTPEPEDTPSQSVDAQNGKHIELDTKLFVPADDEEQEATASAYINKTQQSPRRSLEQRERKTGLKSQSRMNSSFDPDRHRSLRDSLVNAIQKDDDSKAEINARPAQLPRSASPELGEDNLLALSPSIFRHDIRGPSTEVEDGKHVLEVAESVYGEDDHVHYPRLEDKLGRVPGDQPEDDIMDVDNESIASVGDRPVRDTLVTDAKSPEIPRGESDVQMIDDDSDFSEDELAGAEEFPQSKPLEDYPDDVKFEPSQLEAMSPPERLTQLQLPALPPGMVASQYPADFYPSLPTMGNVLSSAGEGNIIAMVAINHFQTSPATSSSDDASVVTALEYSQPSPESKSKPEAMPVEETPCTDPGPTHIAEHVNKNMVTEHTAVLKQEEAMGDEDDWTSEVARTRLRNGRLRQETAREDIPTPTQSFRESQGLVRCSIKESGTEMKKPQKGRKARKTRKTKAKASTVAKARGSDVVVANTQLTADADSPGIEHLRSQPSDQAIVLETQSSAVPDSAPAKSDSGPVYDECSTRGVDFTWERNDGGHPSPPRPYHASQHGADEAISPEKSAKSQPLCTPSKRKTAKASSFFDTPSPKKPRPAAGTVSCIDVPPLSDAVFGLVQEELAHDPFQLLVAVIFLNKTRGKYAIPVFREVIEAYPTPQALENADSATLSDMIKPLGLFNQRAATLVDLARVWNLHPPTKGRRVMTPKYPKSDSHKGIDPMEVLGDDDAREGALEIGHLPGIGAYAFDSWRIFCRDELRAVATDWNGGGASEEDFVPEWKRVLPKDKELRAYLRWMWLKEGVKWNPLTGEKDIASAELLRAAELGGLDWDEVDAM</sequence>
<feature type="compositionally biased region" description="Basic and acidic residues" evidence="3">
    <location>
        <begin position="488"/>
        <end position="525"/>
    </location>
</feature>
<feature type="region of interest" description="Disordered" evidence="3">
    <location>
        <begin position="587"/>
        <end position="756"/>
    </location>
</feature>
<evidence type="ECO:0000256" key="1">
    <source>
        <dbReference type="ARBA" id="ARBA00004123"/>
    </source>
</evidence>
<proteinExistence type="predicted"/>
<feature type="region of interest" description="Disordered" evidence="3">
    <location>
        <begin position="1796"/>
        <end position="1861"/>
    </location>
</feature>
<evidence type="ECO:0000256" key="3">
    <source>
        <dbReference type="SAM" id="MobiDB-lite"/>
    </source>
</evidence>
<feature type="compositionally biased region" description="Low complexity" evidence="3">
    <location>
        <begin position="673"/>
        <end position="682"/>
    </location>
</feature>
<feature type="compositionally biased region" description="Basic and acidic residues" evidence="3">
    <location>
        <begin position="1357"/>
        <end position="1366"/>
    </location>
</feature>
<feature type="compositionally biased region" description="Basic and acidic residues" evidence="3">
    <location>
        <begin position="1319"/>
        <end position="1328"/>
    </location>
</feature>
<keyword evidence="2" id="KW-0539">Nucleus</keyword>
<dbReference type="InterPro" id="IPR011257">
    <property type="entry name" value="DNA_glycosylase"/>
</dbReference>
<feature type="region of interest" description="Disordered" evidence="3">
    <location>
        <begin position="1009"/>
        <end position="1234"/>
    </location>
</feature>
<feature type="compositionally biased region" description="Polar residues" evidence="3">
    <location>
        <begin position="329"/>
        <end position="338"/>
    </location>
</feature>
<feature type="domain" description="Zn(2)-C6 fungal-type" evidence="4">
    <location>
        <begin position="837"/>
        <end position="867"/>
    </location>
</feature>
<dbReference type="SMART" id="SM00066">
    <property type="entry name" value="GAL4"/>
    <property type="match status" value="2"/>
</dbReference>
<feature type="region of interest" description="Disordered" evidence="3">
    <location>
        <begin position="1600"/>
        <end position="1626"/>
    </location>
</feature>
<feature type="compositionally biased region" description="Polar residues" evidence="3">
    <location>
        <begin position="1304"/>
        <end position="1318"/>
    </location>
</feature>
<feature type="compositionally biased region" description="Polar residues" evidence="3">
    <location>
        <begin position="1075"/>
        <end position="1090"/>
    </location>
</feature>
<dbReference type="Gene3D" id="4.10.240.10">
    <property type="entry name" value="Zn(2)-C6 fungal-type DNA-binding domain"/>
    <property type="match status" value="2"/>
</dbReference>
<feature type="region of interest" description="Disordered" evidence="3">
    <location>
        <begin position="883"/>
        <end position="989"/>
    </location>
</feature>
<feature type="compositionally biased region" description="Acidic residues" evidence="3">
    <location>
        <begin position="1182"/>
        <end position="1193"/>
    </location>
</feature>
<feature type="compositionally biased region" description="Basic residues" evidence="3">
    <location>
        <begin position="656"/>
        <end position="670"/>
    </location>
</feature>
<feature type="compositionally biased region" description="Acidic residues" evidence="3">
    <location>
        <begin position="1144"/>
        <end position="1162"/>
    </location>
</feature>
<dbReference type="GO" id="GO:0005634">
    <property type="term" value="C:nucleus"/>
    <property type="evidence" value="ECO:0007669"/>
    <property type="project" value="UniProtKB-SubCell"/>
</dbReference>
<dbReference type="InterPro" id="IPR003265">
    <property type="entry name" value="HhH-GPD_domain"/>
</dbReference>
<feature type="compositionally biased region" description="Basic and acidic residues" evidence="3">
    <location>
        <begin position="551"/>
        <end position="572"/>
    </location>
</feature>
<feature type="compositionally biased region" description="Polar residues" evidence="3">
    <location>
        <begin position="175"/>
        <end position="184"/>
    </location>
</feature>
<feature type="compositionally biased region" description="Polar residues" evidence="3">
    <location>
        <begin position="1264"/>
        <end position="1281"/>
    </location>
</feature>
<feature type="region of interest" description="Disordered" evidence="3">
    <location>
        <begin position="1262"/>
        <end position="1383"/>
    </location>
</feature>